<dbReference type="Proteomes" id="UP000197446">
    <property type="component" value="Unassembled WGS sequence"/>
</dbReference>
<name>A0A254N8B2_9BURK</name>
<accession>A0A254N8B2</accession>
<dbReference type="AlphaFoldDB" id="A0A254N8B2"/>
<dbReference type="InterPro" id="IPR014710">
    <property type="entry name" value="RmlC-like_jellyroll"/>
</dbReference>
<comment type="caution">
    <text evidence="1">The sequence shown here is derived from an EMBL/GenBank/DDBJ whole genome shotgun (WGS) entry which is preliminary data.</text>
</comment>
<dbReference type="RefSeq" id="WP_088484206.1">
    <property type="nucleotide sequence ID" value="NZ_NISI01000006.1"/>
</dbReference>
<organism evidence="1 2">
    <name type="scientific">Roseateles puraquae</name>
    <dbReference type="NCBI Taxonomy" id="431059"/>
    <lineage>
        <taxon>Bacteria</taxon>
        <taxon>Pseudomonadati</taxon>
        <taxon>Pseudomonadota</taxon>
        <taxon>Betaproteobacteria</taxon>
        <taxon>Burkholderiales</taxon>
        <taxon>Sphaerotilaceae</taxon>
        <taxon>Roseateles</taxon>
    </lineage>
</organism>
<dbReference type="Gene3D" id="2.60.120.10">
    <property type="entry name" value="Jelly Rolls"/>
    <property type="match status" value="1"/>
</dbReference>
<evidence type="ECO:0000313" key="2">
    <source>
        <dbReference type="Proteomes" id="UP000197446"/>
    </source>
</evidence>
<reference evidence="1 2" key="1">
    <citation type="journal article" date="2007" name="Int. J. Syst. Evol. Microbiol.">
        <title>Description of Pelomonas aquatica sp. nov. and Pelomonas puraquae sp. nov., isolated from industrial and haemodialysis water.</title>
        <authorList>
            <person name="Gomila M."/>
            <person name="Bowien B."/>
            <person name="Falsen E."/>
            <person name="Moore E.R."/>
            <person name="Lalucat J."/>
        </authorList>
    </citation>
    <scope>NUCLEOTIDE SEQUENCE [LARGE SCALE GENOMIC DNA]</scope>
    <source>
        <strain evidence="1 2">CCUG 52769</strain>
    </source>
</reference>
<keyword evidence="2" id="KW-1185">Reference proteome</keyword>
<proteinExistence type="predicted"/>
<protein>
    <submittedName>
        <fullName evidence="1">Cupin</fullName>
    </submittedName>
</protein>
<dbReference type="InterPro" id="IPR011051">
    <property type="entry name" value="RmlC_Cupin_sf"/>
</dbReference>
<dbReference type="EMBL" id="NISI01000006">
    <property type="protein sequence ID" value="OWR03052.1"/>
    <property type="molecule type" value="Genomic_DNA"/>
</dbReference>
<sequence>MSLLPDQTYALLAASGGIRTLPGGEAFWGQPPEVLDGLGRDWLVSEFSCEADWASWEMHPEGDEFVYLLEGDIEFLLEAEGRRSAQRLTGRGAVVVPRGAWHTARVFRPSRMLFITLGAGTQHRPV</sequence>
<gene>
    <name evidence="1" type="ORF">CDO81_15875</name>
</gene>
<dbReference type="SUPFAM" id="SSF51182">
    <property type="entry name" value="RmlC-like cupins"/>
    <property type="match status" value="1"/>
</dbReference>
<dbReference type="CDD" id="cd02208">
    <property type="entry name" value="cupin_RmlC-like"/>
    <property type="match status" value="1"/>
</dbReference>
<evidence type="ECO:0000313" key="1">
    <source>
        <dbReference type="EMBL" id="OWR03052.1"/>
    </source>
</evidence>
<dbReference type="OrthoDB" id="512358at2"/>